<accession>A0A8J8P3K6</accession>
<proteinExistence type="predicted"/>
<sequence length="166" mass="18950">MINKSLADQLDQGERESVMDAIKADYQFCLQFEDQLKLLGMEVPKANNAATVVQQRGMSEESGGLGKESFMSSGVETMHGAAFERNNIYSVSNLTKNFLRFISDTVETVDISQLPEDVTTPLKLREIPNWKLDKVRFLLQYLPETQLNLPFFNPYLKTNRSLYTTR</sequence>
<dbReference type="Proteomes" id="UP000785679">
    <property type="component" value="Unassembled WGS sequence"/>
</dbReference>
<evidence type="ECO:0000313" key="2">
    <source>
        <dbReference type="Proteomes" id="UP000785679"/>
    </source>
</evidence>
<dbReference type="EMBL" id="RRYP01002059">
    <property type="protein sequence ID" value="TNV85179.1"/>
    <property type="molecule type" value="Genomic_DNA"/>
</dbReference>
<keyword evidence="2" id="KW-1185">Reference proteome</keyword>
<gene>
    <name evidence="1" type="ORF">FGO68_gene1552</name>
</gene>
<comment type="caution">
    <text evidence="1">The sequence shown here is derived from an EMBL/GenBank/DDBJ whole genome shotgun (WGS) entry which is preliminary data.</text>
</comment>
<organism evidence="1 2">
    <name type="scientific">Halteria grandinella</name>
    <dbReference type="NCBI Taxonomy" id="5974"/>
    <lineage>
        <taxon>Eukaryota</taxon>
        <taxon>Sar</taxon>
        <taxon>Alveolata</taxon>
        <taxon>Ciliophora</taxon>
        <taxon>Intramacronucleata</taxon>
        <taxon>Spirotrichea</taxon>
        <taxon>Stichotrichia</taxon>
        <taxon>Sporadotrichida</taxon>
        <taxon>Halteriidae</taxon>
        <taxon>Halteria</taxon>
    </lineage>
</organism>
<name>A0A8J8P3K6_HALGN</name>
<evidence type="ECO:0000313" key="1">
    <source>
        <dbReference type="EMBL" id="TNV85179.1"/>
    </source>
</evidence>
<protein>
    <submittedName>
        <fullName evidence="1">Uncharacterized protein</fullName>
    </submittedName>
</protein>
<reference evidence="1" key="1">
    <citation type="submission" date="2019-06" db="EMBL/GenBank/DDBJ databases">
        <authorList>
            <person name="Zheng W."/>
        </authorList>
    </citation>
    <scope>NUCLEOTIDE SEQUENCE</scope>
    <source>
        <strain evidence="1">QDHG01</strain>
    </source>
</reference>
<dbReference type="AlphaFoldDB" id="A0A8J8P3K6"/>